<keyword evidence="3" id="KW-1185">Reference proteome</keyword>
<dbReference type="EMBL" id="JASXSZ010000001">
    <property type="protein sequence ID" value="MDL9977961.1"/>
    <property type="molecule type" value="Genomic_DNA"/>
</dbReference>
<dbReference type="RefSeq" id="WP_286285903.1">
    <property type="nucleotide sequence ID" value="NZ_JASXSZ010000001.1"/>
</dbReference>
<organism evidence="2 3">
    <name type="scientific">Microbacterium candidum</name>
    <dbReference type="NCBI Taxonomy" id="3041922"/>
    <lineage>
        <taxon>Bacteria</taxon>
        <taxon>Bacillati</taxon>
        <taxon>Actinomycetota</taxon>
        <taxon>Actinomycetes</taxon>
        <taxon>Micrococcales</taxon>
        <taxon>Microbacteriaceae</taxon>
        <taxon>Microbacterium</taxon>
    </lineage>
</organism>
<reference evidence="2 3" key="1">
    <citation type="submission" date="2023-06" db="EMBL/GenBank/DDBJ databases">
        <title>Microbacterium sp. nov., isolated from a waste landfill.</title>
        <authorList>
            <person name="Wen W."/>
        </authorList>
    </citation>
    <scope>NUCLEOTIDE SEQUENCE [LARGE SCALE GENOMIC DNA]</scope>
    <source>
        <strain evidence="2 3">ASV49</strain>
    </source>
</reference>
<evidence type="ECO:0000313" key="2">
    <source>
        <dbReference type="EMBL" id="MDL9977961.1"/>
    </source>
</evidence>
<feature type="transmembrane region" description="Helical" evidence="1">
    <location>
        <begin position="88"/>
        <end position="112"/>
    </location>
</feature>
<comment type="caution">
    <text evidence="2">The sequence shown here is derived from an EMBL/GenBank/DDBJ whole genome shotgun (WGS) entry which is preliminary data.</text>
</comment>
<accession>A0ABT7MU36</accession>
<name>A0ABT7MU36_9MICO</name>
<evidence type="ECO:0000313" key="3">
    <source>
        <dbReference type="Proteomes" id="UP001235064"/>
    </source>
</evidence>
<feature type="transmembrane region" description="Helical" evidence="1">
    <location>
        <begin position="59"/>
        <end position="76"/>
    </location>
</feature>
<dbReference type="Proteomes" id="UP001235064">
    <property type="component" value="Unassembled WGS sequence"/>
</dbReference>
<evidence type="ECO:0000256" key="1">
    <source>
        <dbReference type="SAM" id="Phobius"/>
    </source>
</evidence>
<proteinExistence type="predicted"/>
<keyword evidence="1" id="KW-0812">Transmembrane</keyword>
<protein>
    <submittedName>
        <fullName evidence="2">Uncharacterized protein</fullName>
    </submittedName>
</protein>
<feature type="transmembrane region" description="Helical" evidence="1">
    <location>
        <begin position="35"/>
        <end position="52"/>
    </location>
</feature>
<feature type="transmembrane region" description="Helical" evidence="1">
    <location>
        <begin position="9"/>
        <end position="29"/>
    </location>
</feature>
<sequence>MVTDTGSRAAFVLVSAAVGAGLGALSGQILFGGTAWTLIPWALGAIAIGIFANRMGTAILASGLYGYLLVALFLLTANTSHTALLPRILFALGLAFVGPVCAIPAAVVARLITKRVRSRS</sequence>
<gene>
    <name evidence="2" type="ORF">QSV35_01320</name>
</gene>
<keyword evidence="1" id="KW-0472">Membrane</keyword>
<keyword evidence="1" id="KW-1133">Transmembrane helix</keyword>